<dbReference type="EMBL" id="MCFJ01000009">
    <property type="protein sequence ID" value="ORY62551.1"/>
    <property type="molecule type" value="Genomic_DNA"/>
</dbReference>
<dbReference type="RefSeq" id="XP_040714387.1">
    <property type="nucleotide sequence ID" value="XM_040863022.1"/>
</dbReference>
<sequence length="264" mass="30581">MFSSEASIEVSVEPSVIKVDGSIERESLELHQHRHMPHQDPDTLGPYYKGHVMQPELVWRDWVAREWIFARRILHFGRDCMFWECRRTRTAEWCVEDLNVRGERVHGLVARSSQLMVPWFIFVELFSRVKWTSVQDKLAALSSLVKVIEEHTGRKYPTSTGKWEHNLIQSLVWRWKHWDRPPPLDVKPIGVPSWLWASCESTVDYTWLTLSSNLGVKARLAAGKSSIFVSISIECLLKRDLKVPLATLARSPSSDYRAIMNLSS</sequence>
<dbReference type="GeneID" id="63779234"/>
<proteinExistence type="predicted"/>
<dbReference type="PANTHER" id="PTHR33112">
    <property type="entry name" value="DOMAIN PROTEIN, PUTATIVE-RELATED"/>
    <property type="match status" value="1"/>
</dbReference>
<evidence type="ECO:0000313" key="2">
    <source>
        <dbReference type="Proteomes" id="UP000193689"/>
    </source>
</evidence>
<organism evidence="1 2">
    <name type="scientific">Pseudomassariella vexata</name>
    <dbReference type="NCBI Taxonomy" id="1141098"/>
    <lineage>
        <taxon>Eukaryota</taxon>
        <taxon>Fungi</taxon>
        <taxon>Dikarya</taxon>
        <taxon>Ascomycota</taxon>
        <taxon>Pezizomycotina</taxon>
        <taxon>Sordariomycetes</taxon>
        <taxon>Xylariomycetidae</taxon>
        <taxon>Amphisphaeriales</taxon>
        <taxon>Pseudomassariaceae</taxon>
        <taxon>Pseudomassariella</taxon>
    </lineage>
</organism>
<accession>A0A1Y2DTE8</accession>
<dbReference type="PANTHER" id="PTHR33112:SF16">
    <property type="entry name" value="HETEROKARYON INCOMPATIBILITY DOMAIN-CONTAINING PROTEIN"/>
    <property type="match status" value="1"/>
</dbReference>
<comment type="caution">
    <text evidence="1">The sequence shown here is derived from an EMBL/GenBank/DDBJ whole genome shotgun (WGS) entry which is preliminary data.</text>
</comment>
<dbReference type="Proteomes" id="UP000193689">
    <property type="component" value="Unassembled WGS sequence"/>
</dbReference>
<dbReference type="AlphaFoldDB" id="A0A1Y2DTE8"/>
<dbReference type="InParanoid" id="A0A1Y2DTE8"/>
<gene>
    <name evidence="1" type="ORF">BCR38DRAFT_475877</name>
</gene>
<name>A0A1Y2DTE8_9PEZI</name>
<protein>
    <recommendedName>
        <fullName evidence="3">Heterokaryon incompatibility domain-containing protein</fullName>
    </recommendedName>
</protein>
<keyword evidence="2" id="KW-1185">Reference proteome</keyword>
<evidence type="ECO:0000313" key="1">
    <source>
        <dbReference type="EMBL" id="ORY62551.1"/>
    </source>
</evidence>
<reference evidence="1 2" key="1">
    <citation type="submission" date="2016-07" db="EMBL/GenBank/DDBJ databases">
        <title>Pervasive Adenine N6-methylation of Active Genes in Fungi.</title>
        <authorList>
            <consortium name="DOE Joint Genome Institute"/>
            <person name="Mondo S.J."/>
            <person name="Dannebaum R.O."/>
            <person name="Kuo R.C."/>
            <person name="Labutti K."/>
            <person name="Haridas S."/>
            <person name="Kuo A."/>
            <person name="Salamov A."/>
            <person name="Ahrendt S.R."/>
            <person name="Lipzen A."/>
            <person name="Sullivan W."/>
            <person name="Andreopoulos W.B."/>
            <person name="Clum A."/>
            <person name="Lindquist E."/>
            <person name="Daum C."/>
            <person name="Ramamoorthy G.K."/>
            <person name="Gryganskyi A."/>
            <person name="Culley D."/>
            <person name="Magnuson J.K."/>
            <person name="James T.Y."/>
            <person name="O'Malley M.A."/>
            <person name="Stajich J.E."/>
            <person name="Spatafora J.W."/>
            <person name="Visel A."/>
            <person name="Grigoriev I.V."/>
        </authorList>
    </citation>
    <scope>NUCLEOTIDE SEQUENCE [LARGE SCALE GENOMIC DNA]</scope>
    <source>
        <strain evidence="1 2">CBS 129021</strain>
    </source>
</reference>
<dbReference type="OrthoDB" id="5362512at2759"/>
<evidence type="ECO:0008006" key="3">
    <source>
        <dbReference type="Google" id="ProtNLM"/>
    </source>
</evidence>